<keyword evidence="3" id="KW-1185">Reference proteome</keyword>
<evidence type="ECO:0000256" key="1">
    <source>
        <dbReference type="SAM" id="Phobius"/>
    </source>
</evidence>
<keyword evidence="1" id="KW-1133">Transmembrane helix</keyword>
<feature type="transmembrane region" description="Helical" evidence="1">
    <location>
        <begin position="7"/>
        <end position="26"/>
    </location>
</feature>
<protein>
    <submittedName>
        <fullName evidence="2">Uncharacterized protein</fullName>
    </submittedName>
</protein>
<evidence type="ECO:0000313" key="3">
    <source>
        <dbReference type="Proteomes" id="UP000184314"/>
    </source>
</evidence>
<keyword evidence="1" id="KW-0812">Transmembrane</keyword>
<organism evidence="2 3">
    <name type="scientific">Maribacter aquivivus</name>
    <dbReference type="NCBI Taxonomy" id="228958"/>
    <lineage>
        <taxon>Bacteria</taxon>
        <taxon>Pseudomonadati</taxon>
        <taxon>Bacteroidota</taxon>
        <taxon>Flavobacteriia</taxon>
        <taxon>Flavobacteriales</taxon>
        <taxon>Flavobacteriaceae</taxon>
        <taxon>Maribacter</taxon>
    </lineage>
</organism>
<gene>
    <name evidence="2" type="ORF">SAMN04488007_0202</name>
</gene>
<feature type="transmembrane region" description="Helical" evidence="1">
    <location>
        <begin position="32"/>
        <end position="50"/>
    </location>
</feature>
<sequence length="64" mass="7233">MKFLKYFLLTIGVLGLVATILNVFYFKDASSSNIYSAAGCIYLIWISFKVEKMIAQLNSKTRST</sequence>
<dbReference type="Proteomes" id="UP000184314">
    <property type="component" value="Unassembled WGS sequence"/>
</dbReference>
<name>A0A1M6IZB5_9FLAO</name>
<dbReference type="RefSeq" id="WP_073240507.1">
    <property type="nucleotide sequence ID" value="NZ_FQZX01000001.1"/>
</dbReference>
<dbReference type="AlphaFoldDB" id="A0A1M6IZB5"/>
<dbReference type="EMBL" id="FQZX01000001">
    <property type="protein sequence ID" value="SHJ39730.1"/>
    <property type="molecule type" value="Genomic_DNA"/>
</dbReference>
<dbReference type="OrthoDB" id="1179812at2"/>
<reference evidence="3" key="1">
    <citation type="submission" date="2016-11" db="EMBL/GenBank/DDBJ databases">
        <authorList>
            <person name="Varghese N."/>
            <person name="Submissions S."/>
        </authorList>
    </citation>
    <scope>NUCLEOTIDE SEQUENCE [LARGE SCALE GENOMIC DNA]</scope>
    <source>
        <strain evidence="3">DSM 16478</strain>
    </source>
</reference>
<accession>A0A1M6IZB5</accession>
<evidence type="ECO:0000313" key="2">
    <source>
        <dbReference type="EMBL" id="SHJ39730.1"/>
    </source>
</evidence>
<keyword evidence="1" id="KW-0472">Membrane</keyword>
<proteinExistence type="predicted"/>